<comment type="caution">
    <text evidence="3">The sequence shown here is derived from an EMBL/GenBank/DDBJ whole genome shotgun (WGS) entry which is preliminary data.</text>
</comment>
<dbReference type="AlphaFoldDB" id="A0A2M9CEH1"/>
<dbReference type="SUPFAM" id="SSF55961">
    <property type="entry name" value="Bet v1-like"/>
    <property type="match status" value="1"/>
</dbReference>
<dbReference type="EMBL" id="PGFE01000003">
    <property type="protein sequence ID" value="PJJ70278.1"/>
    <property type="molecule type" value="Genomic_DNA"/>
</dbReference>
<dbReference type="InterPro" id="IPR023393">
    <property type="entry name" value="START-like_dom_sf"/>
</dbReference>
<evidence type="ECO:0000259" key="2">
    <source>
        <dbReference type="Pfam" id="PF08327"/>
    </source>
</evidence>
<sequence>MARPTLTDTDGMPLSSWNRHGSTLTIVWGVTHDRDRAWRGLTDPSLVPRWLGEPLGWDLAVGGRVDVDHGSGAVSRSEVLRLEPPALLEMTWDFPDEPRSRVRVDLVHDDPARTCLTLEHVALRDDLVDDYRAGWMTHLSYFEAALDGTSLPRQQFWNLHASFAALSRPH</sequence>
<feature type="domain" description="Activator of Hsp90 ATPase homologue 1/2-like C-terminal" evidence="2">
    <location>
        <begin position="34"/>
        <end position="146"/>
    </location>
</feature>
<proteinExistence type="inferred from homology"/>
<reference evidence="3 4" key="1">
    <citation type="submission" date="2017-11" db="EMBL/GenBank/DDBJ databases">
        <title>Genomic Encyclopedia of Archaeal and Bacterial Type Strains, Phase II (KMG-II): From Individual Species to Whole Genera.</title>
        <authorList>
            <person name="Goeker M."/>
        </authorList>
    </citation>
    <scope>NUCLEOTIDE SEQUENCE [LARGE SCALE GENOMIC DNA]</scope>
    <source>
        <strain evidence="3 4">DSM 25478</strain>
    </source>
</reference>
<dbReference type="Proteomes" id="UP000231693">
    <property type="component" value="Unassembled WGS sequence"/>
</dbReference>
<evidence type="ECO:0000256" key="1">
    <source>
        <dbReference type="ARBA" id="ARBA00006817"/>
    </source>
</evidence>
<comment type="similarity">
    <text evidence="1">Belongs to the AHA1 family.</text>
</comment>
<organism evidence="3 4">
    <name type="scientific">Sediminihabitans luteus</name>
    <dbReference type="NCBI Taxonomy" id="1138585"/>
    <lineage>
        <taxon>Bacteria</taxon>
        <taxon>Bacillati</taxon>
        <taxon>Actinomycetota</taxon>
        <taxon>Actinomycetes</taxon>
        <taxon>Micrococcales</taxon>
        <taxon>Cellulomonadaceae</taxon>
        <taxon>Sediminihabitans</taxon>
    </lineage>
</organism>
<protein>
    <submittedName>
        <fullName evidence="3">Uncharacterized protein YndB with AHSA1/START domain</fullName>
    </submittedName>
</protein>
<gene>
    <name evidence="3" type="ORF">CLV28_2109</name>
</gene>
<dbReference type="Gene3D" id="3.30.530.20">
    <property type="match status" value="1"/>
</dbReference>
<name>A0A2M9CEH1_9CELL</name>
<accession>A0A2M9CEH1</accession>
<dbReference type="InterPro" id="IPR013538">
    <property type="entry name" value="ASHA1/2-like_C"/>
</dbReference>
<dbReference type="Pfam" id="PF08327">
    <property type="entry name" value="AHSA1"/>
    <property type="match status" value="1"/>
</dbReference>
<evidence type="ECO:0000313" key="3">
    <source>
        <dbReference type="EMBL" id="PJJ70278.1"/>
    </source>
</evidence>
<keyword evidence="4" id="KW-1185">Reference proteome</keyword>
<evidence type="ECO:0000313" key="4">
    <source>
        <dbReference type="Proteomes" id="UP000231693"/>
    </source>
</evidence>